<keyword evidence="4 5" id="KW-0472">Membrane</keyword>
<comment type="subcellular location">
    <subcellularLocation>
        <location evidence="1">Membrane</location>
        <topology evidence="1">Multi-pass membrane protein</topology>
    </subcellularLocation>
</comment>
<reference evidence="6 7" key="1">
    <citation type="journal article" date="2016" name="Nat. Commun.">
        <title>Thousands of microbial genomes shed light on interconnected biogeochemical processes in an aquifer system.</title>
        <authorList>
            <person name="Anantharaman K."/>
            <person name="Brown C.T."/>
            <person name="Hug L.A."/>
            <person name="Sharon I."/>
            <person name="Castelle C.J."/>
            <person name="Probst A.J."/>
            <person name="Thomas B.C."/>
            <person name="Singh A."/>
            <person name="Wilkins M.J."/>
            <person name="Karaoz U."/>
            <person name="Brodie E.L."/>
            <person name="Williams K.H."/>
            <person name="Hubbard S.S."/>
            <person name="Banfield J.F."/>
        </authorList>
    </citation>
    <scope>NUCLEOTIDE SEQUENCE [LARGE SCALE GENOMIC DNA]</scope>
</reference>
<evidence type="ECO:0000313" key="7">
    <source>
        <dbReference type="Proteomes" id="UP000178199"/>
    </source>
</evidence>
<organism evidence="6 7">
    <name type="scientific">Candidatus Veblenbacteria bacterium RIFOXYC1_FULL_42_9</name>
    <dbReference type="NCBI Taxonomy" id="1802427"/>
    <lineage>
        <taxon>Bacteria</taxon>
        <taxon>Candidatus Vebleniibacteriota</taxon>
    </lineage>
</organism>
<evidence type="ECO:0000256" key="3">
    <source>
        <dbReference type="ARBA" id="ARBA00022989"/>
    </source>
</evidence>
<dbReference type="Proteomes" id="UP000178199">
    <property type="component" value="Unassembled WGS sequence"/>
</dbReference>
<dbReference type="InterPro" id="IPR032808">
    <property type="entry name" value="DoxX"/>
</dbReference>
<feature type="transmembrane region" description="Helical" evidence="5">
    <location>
        <begin position="95"/>
        <end position="112"/>
    </location>
</feature>
<protein>
    <recommendedName>
        <fullName evidence="8">DoxX family protein</fullName>
    </recommendedName>
</protein>
<comment type="caution">
    <text evidence="6">The sequence shown here is derived from an EMBL/GenBank/DDBJ whole genome shotgun (WGS) entry which is preliminary data.</text>
</comment>
<evidence type="ECO:0000256" key="2">
    <source>
        <dbReference type="ARBA" id="ARBA00022692"/>
    </source>
</evidence>
<dbReference type="GO" id="GO:0016020">
    <property type="term" value="C:membrane"/>
    <property type="evidence" value="ECO:0007669"/>
    <property type="project" value="UniProtKB-SubCell"/>
</dbReference>
<sequence>MLNQNKIWLILRLGLGFIYLWAFLDKLFGLGFSTEVGKSWLNGVSPTAGFLKFSTHGPLAGLYQALTGSGLVDWLFMLGLAGIGLGLILGIMVRIAAWGGVVLMSLMYLAIIPPENNPILDEHIIYILVLIGISINLKDNWWTRTKLVGRYPWLA</sequence>
<dbReference type="Pfam" id="PF07681">
    <property type="entry name" value="DoxX"/>
    <property type="match status" value="1"/>
</dbReference>
<feature type="transmembrane region" description="Helical" evidence="5">
    <location>
        <begin position="7"/>
        <end position="24"/>
    </location>
</feature>
<keyword evidence="3 5" id="KW-1133">Transmembrane helix</keyword>
<gene>
    <name evidence="6" type="ORF">A2429_03295</name>
</gene>
<evidence type="ECO:0000256" key="1">
    <source>
        <dbReference type="ARBA" id="ARBA00004141"/>
    </source>
</evidence>
<proteinExistence type="predicted"/>
<evidence type="ECO:0008006" key="8">
    <source>
        <dbReference type="Google" id="ProtNLM"/>
    </source>
</evidence>
<evidence type="ECO:0000256" key="5">
    <source>
        <dbReference type="SAM" id="Phobius"/>
    </source>
</evidence>
<evidence type="ECO:0000256" key="4">
    <source>
        <dbReference type="ARBA" id="ARBA00023136"/>
    </source>
</evidence>
<feature type="transmembrane region" description="Helical" evidence="5">
    <location>
        <begin position="71"/>
        <end position="88"/>
    </location>
</feature>
<accession>A0A1G2Q5M0</accession>
<dbReference type="EMBL" id="MHTD01000021">
    <property type="protein sequence ID" value="OHA55863.1"/>
    <property type="molecule type" value="Genomic_DNA"/>
</dbReference>
<name>A0A1G2Q5M0_9BACT</name>
<keyword evidence="2 5" id="KW-0812">Transmembrane</keyword>
<evidence type="ECO:0000313" key="6">
    <source>
        <dbReference type="EMBL" id="OHA55863.1"/>
    </source>
</evidence>
<feature type="transmembrane region" description="Helical" evidence="5">
    <location>
        <begin position="124"/>
        <end position="141"/>
    </location>
</feature>
<dbReference type="AlphaFoldDB" id="A0A1G2Q5M0"/>